<proteinExistence type="predicted"/>
<organism evidence="1 2">
    <name type="scientific">Methylobacterium adhaesivum</name>
    <dbReference type="NCBI Taxonomy" id="333297"/>
    <lineage>
        <taxon>Bacteria</taxon>
        <taxon>Pseudomonadati</taxon>
        <taxon>Pseudomonadota</taxon>
        <taxon>Alphaproteobacteria</taxon>
        <taxon>Hyphomicrobiales</taxon>
        <taxon>Methylobacteriaceae</taxon>
        <taxon>Methylobacterium</taxon>
    </lineage>
</organism>
<dbReference type="Proteomes" id="UP001224644">
    <property type="component" value="Unassembled WGS sequence"/>
</dbReference>
<sequence>MRQFLITFHKQVSDDMGHERRVRQHQVVVPAASEASALAAGQALFCEAEGIVDWRLRADACEAAEVQDELA</sequence>
<dbReference type="EMBL" id="JAUFPX010000020">
    <property type="protein sequence ID" value="MDN3592971.1"/>
    <property type="molecule type" value="Genomic_DNA"/>
</dbReference>
<evidence type="ECO:0000313" key="2">
    <source>
        <dbReference type="Proteomes" id="UP001224644"/>
    </source>
</evidence>
<gene>
    <name evidence="1" type="ORF">QWZ12_20440</name>
</gene>
<reference evidence="2" key="1">
    <citation type="journal article" date="2019" name="Int. J. Syst. Evol. Microbiol.">
        <title>The Global Catalogue of Microorganisms (GCM) 10K type strain sequencing project: providing services to taxonomists for standard genome sequencing and annotation.</title>
        <authorList>
            <consortium name="The Broad Institute Genomics Platform"/>
            <consortium name="The Broad Institute Genome Sequencing Center for Infectious Disease"/>
            <person name="Wu L."/>
            <person name="Ma J."/>
        </authorList>
    </citation>
    <scope>NUCLEOTIDE SEQUENCE [LARGE SCALE GENOMIC DNA]</scope>
    <source>
        <strain evidence="2">CECT 7069</strain>
    </source>
</reference>
<protein>
    <recommendedName>
        <fullName evidence="3">Neuroendocrine-specific golgi family protein P55 (NESP55)</fullName>
    </recommendedName>
</protein>
<dbReference type="RefSeq" id="WP_238227377.1">
    <property type="nucleotide sequence ID" value="NZ_BPQD01000027.1"/>
</dbReference>
<name>A0ABT8BNS6_9HYPH</name>
<keyword evidence="2" id="KW-1185">Reference proteome</keyword>
<accession>A0ABT8BNS6</accession>
<evidence type="ECO:0008006" key="3">
    <source>
        <dbReference type="Google" id="ProtNLM"/>
    </source>
</evidence>
<comment type="caution">
    <text evidence="1">The sequence shown here is derived from an EMBL/GenBank/DDBJ whole genome shotgun (WGS) entry which is preliminary data.</text>
</comment>
<evidence type="ECO:0000313" key="1">
    <source>
        <dbReference type="EMBL" id="MDN3592971.1"/>
    </source>
</evidence>